<sequence length="60" mass="6354">MTNPSEIESHPVESLKAQKQHDAAHPSFTETPLAVADHPIPPMPQAGLNALQPQHGAGII</sequence>
<accession>A0AAD4DCT9</accession>
<protein>
    <submittedName>
        <fullName evidence="2">Uncharacterized protein</fullName>
    </submittedName>
</protein>
<comment type="caution">
    <text evidence="2">The sequence shown here is derived from an EMBL/GenBank/DDBJ whole genome shotgun (WGS) entry which is preliminary data.</text>
</comment>
<proteinExistence type="predicted"/>
<keyword evidence="3" id="KW-1185">Reference proteome</keyword>
<organism evidence="2 3">
    <name type="scientific">Linnemannia exigua</name>
    <dbReference type="NCBI Taxonomy" id="604196"/>
    <lineage>
        <taxon>Eukaryota</taxon>
        <taxon>Fungi</taxon>
        <taxon>Fungi incertae sedis</taxon>
        <taxon>Mucoromycota</taxon>
        <taxon>Mortierellomycotina</taxon>
        <taxon>Mortierellomycetes</taxon>
        <taxon>Mortierellales</taxon>
        <taxon>Mortierellaceae</taxon>
        <taxon>Linnemannia</taxon>
    </lineage>
</organism>
<name>A0AAD4DCT9_9FUNG</name>
<feature type="non-terminal residue" evidence="2">
    <location>
        <position position="60"/>
    </location>
</feature>
<dbReference type="EMBL" id="JAAAIL010000557">
    <property type="protein sequence ID" value="KAG0274826.1"/>
    <property type="molecule type" value="Genomic_DNA"/>
</dbReference>
<evidence type="ECO:0000313" key="3">
    <source>
        <dbReference type="Proteomes" id="UP001194580"/>
    </source>
</evidence>
<evidence type="ECO:0000313" key="2">
    <source>
        <dbReference type="EMBL" id="KAG0274826.1"/>
    </source>
</evidence>
<gene>
    <name evidence="2" type="ORF">BGZ95_009433</name>
</gene>
<evidence type="ECO:0000256" key="1">
    <source>
        <dbReference type="SAM" id="MobiDB-lite"/>
    </source>
</evidence>
<dbReference type="AlphaFoldDB" id="A0AAD4DCT9"/>
<dbReference type="Proteomes" id="UP001194580">
    <property type="component" value="Unassembled WGS sequence"/>
</dbReference>
<reference evidence="2" key="1">
    <citation type="journal article" date="2020" name="Fungal Divers.">
        <title>Resolving the Mortierellaceae phylogeny through synthesis of multi-gene phylogenetics and phylogenomics.</title>
        <authorList>
            <person name="Vandepol N."/>
            <person name="Liber J."/>
            <person name="Desiro A."/>
            <person name="Na H."/>
            <person name="Kennedy M."/>
            <person name="Barry K."/>
            <person name="Grigoriev I.V."/>
            <person name="Miller A.N."/>
            <person name="O'Donnell K."/>
            <person name="Stajich J.E."/>
            <person name="Bonito G."/>
        </authorList>
    </citation>
    <scope>NUCLEOTIDE SEQUENCE</scope>
    <source>
        <strain evidence="2">NRRL 28262</strain>
    </source>
</reference>
<feature type="region of interest" description="Disordered" evidence="1">
    <location>
        <begin position="1"/>
        <end position="60"/>
    </location>
</feature>